<name>G2E3L6_9GAMM</name>
<dbReference type="STRING" id="765913.ThidrDRAFT_2879"/>
<evidence type="ECO:0000313" key="2">
    <source>
        <dbReference type="EMBL" id="EGV30129.1"/>
    </source>
</evidence>
<protein>
    <submittedName>
        <fullName evidence="2">Uncharacterized protein</fullName>
    </submittedName>
</protein>
<gene>
    <name evidence="2" type="ORF">ThidrDRAFT_2879</name>
</gene>
<dbReference type="eggNOG" id="COG3944">
    <property type="taxonomic scope" value="Bacteria"/>
</dbReference>
<evidence type="ECO:0000256" key="1">
    <source>
        <dbReference type="SAM" id="Phobius"/>
    </source>
</evidence>
<dbReference type="RefSeq" id="WP_007041592.1">
    <property type="nucleotide sequence ID" value="NZ_AFWT01000020.1"/>
</dbReference>
<comment type="caution">
    <text evidence="2">The sequence shown here is derived from an EMBL/GenBank/DDBJ whole genome shotgun (WGS) entry which is preliminary data.</text>
</comment>
<accession>G2E3L6</accession>
<reference evidence="2 3" key="1">
    <citation type="submission" date="2011-06" db="EMBL/GenBank/DDBJ databases">
        <title>The draft genome of Thiorhodococcus drewsii AZ1.</title>
        <authorList>
            <consortium name="US DOE Joint Genome Institute (JGI-PGF)"/>
            <person name="Lucas S."/>
            <person name="Han J."/>
            <person name="Lapidus A."/>
            <person name="Cheng J.-F."/>
            <person name="Goodwin L."/>
            <person name="Pitluck S."/>
            <person name="Peters L."/>
            <person name="Land M.L."/>
            <person name="Hauser L."/>
            <person name="Vogl K."/>
            <person name="Liu Z."/>
            <person name="Imhoff J."/>
            <person name="Thiel V."/>
            <person name="Frigaard N.-U."/>
            <person name="Bryant D.A."/>
            <person name="Woyke T.J."/>
        </authorList>
    </citation>
    <scope>NUCLEOTIDE SEQUENCE [LARGE SCALE GENOMIC DNA]</scope>
    <source>
        <strain evidence="2 3">AZ1</strain>
    </source>
</reference>
<keyword evidence="1" id="KW-0472">Membrane</keyword>
<dbReference type="Proteomes" id="UP000004200">
    <property type="component" value="Unassembled WGS sequence"/>
</dbReference>
<keyword evidence="1" id="KW-1133">Transmembrane helix</keyword>
<dbReference type="EMBL" id="AFWT01000020">
    <property type="protein sequence ID" value="EGV30129.1"/>
    <property type="molecule type" value="Genomic_DNA"/>
</dbReference>
<organism evidence="2 3">
    <name type="scientific">Thiorhodococcus drewsii AZ1</name>
    <dbReference type="NCBI Taxonomy" id="765913"/>
    <lineage>
        <taxon>Bacteria</taxon>
        <taxon>Pseudomonadati</taxon>
        <taxon>Pseudomonadota</taxon>
        <taxon>Gammaproteobacteria</taxon>
        <taxon>Chromatiales</taxon>
        <taxon>Chromatiaceae</taxon>
        <taxon>Thiorhodococcus</taxon>
    </lineage>
</organism>
<proteinExistence type="predicted"/>
<sequence length="243" mass="26971">MHFNVKRLLTALNANRKWLPLALLPPLIYLAAAALSDRTVTVAQSFSYSGNVLIAKNPVISIDLNELIASPDLLFQEGFALTDLSRKAELLQKANFATDDTTELRRLVYKSLHLSSVGDSELRLAYQGSQEALGRYLVDYYSDRLMARHQEAAQHTKQSIGATPSLDKGALTITSRLVIWDANRLLPAFWVLIVSALAIMTAIAIREFSDPAFKSERQIARYLGLPILGSLPDAEPLTKRLNH</sequence>
<keyword evidence="1" id="KW-0812">Transmembrane</keyword>
<feature type="transmembrane region" description="Helical" evidence="1">
    <location>
        <begin position="185"/>
        <end position="205"/>
    </location>
</feature>
<keyword evidence="3" id="KW-1185">Reference proteome</keyword>
<dbReference type="OrthoDB" id="5766736at2"/>
<evidence type="ECO:0000313" key="3">
    <source>
        <dbReference type="Proteomes" id="UP000004200"/>
    </source>
</evidence>
<dbReference type="AlphaFoldDB" id="G2E3L6"/>